<dbReference type="AlphaFoldDB" id="A0A9K3CZX1"/>
<dbReference type="EMBL" id="BDIP01000883">
    <property type="protein sequence ID" value="GIQ82980.1"/>
    <property type="molecule type" value="Genomic_DNA"/>
</dbReference>
<name>A0A9K3CZX1_9EUKA</name>
<proteinExistence type="predicted"/>
<evidence type="ECO:0000313" key="3">
    <source>
        <dbReference type="Proteomes" id="UP000265618"/>
    </source>
</evidence>
<protein>
    <submittedName>
        <fullName evidence="2">Uncharacterized protein</fullName>
    </submittedName>
</protein>
<reference evidence="2 3" key="2">
    <citation type="journal article" date="2018" name="PLoS ONE">
        <title>The draft genome of Kipferlia bialata reveals reductive genome evolution in fornicate parasites.</title>
        <authorList>
            <person name="Tanifuji G."/>
            <person name="Takabayashi S."/>
            <person name="Kume K."/>
            <person name="Takagi M."/>
            <person name="Nakayama T."/>
            <person name="Kamikawa R."/>
            <person name="Inagaki Y."/>
            <person name="Hashimoto T."/>
        </authorList>
    </citation>
    <scope>NUCLEOTIDE SEQUENCE [LARGE SCALE GENOMIC DNA]</scope>
    <source>
        <strain evidence="2">NY0173</strain>
    </source>
</reference>
<accession>A0A9K3CZX1</accession>
<reference evidence="2" key="1">
    <citation type="submission" date="2016-10" db="EMBL/GenBank/DDBJ databases">
        <authorList>
            <person name="Tanifuji G."/>
            <person name="Kume K."/>
            <person name="Nakayama T."/>
            <person name="Takabayashi S."/>
            <person name="Hashimoto T."/>
        </authorList>
    </citation>
    <scope>NUCLEOTIDE SEQUENCE</scope>
    <source>
        <strain evidence="2">NY0173</strain>
    </source>
</reference>
<feature type="non-terminal residue" evidence="2">
    <location>
        <position position="1"/>
    </location>
</feature>
<dbReference type="EMBL" id="BDIP01001970">
    <property type="protein sequence ID" value="GIQ85491.1"/>
    <property type="molecule type" value="Genomic_DNA"/>
</dbReference>
<organism evidence="2 3">
    <name type="scientific">Kipferlia bialata</name>
    <dbReference type="NCBI Taxonomy" id="797122"/>
    <lineage>
        <taxon>Eukaryota</taxon>
        <taxon>Metamonada</taxon>
        <taxon>Carpediemonas-like organisms</taxon>
        <taxon>Kipferlia</taxon>
    </lineage>
</organism>
<evidence type="ECO:0000313" key="2">
    <source>
        <dbReference type="EMBL" id="GIQ85491.1"/>
    </source>
</evidence>
<evidence type="ECO:0000313" key="1">
    <source>
        <dbReference type="EMBL" id="GIQ82980.1"/>
    </source>
</evidence>
<keyword evidence="3" id="KW-1185">Reference proteome</keyword>
<sequence>AGVRAVMAANKLSSLSAAVEKYGGKPIPKRTSAPASASVEDAEDIEFAF</sequence>
<dbReference type="Proteomes" id="UP000265618">
    <property type="component" value="Unassembled WGS sequence"/>
</dbReference>
<gene>
    <name evidence="1" type="ORF">KIPB_004216</name>
    <name evidence="2" type="ORF">KIPB_007165</name>
</gene>
<comment type="caution">
    <text evidence="2">The sequence shown here is derived from an EMBL/GenBank/DDBJ whole genome shotgun (WGS) entry which is preliminary data.</text>
</comment>